<keyword evidence="2" id="KW-0472">Membrane</keyword>
<evidence type="ECO:0000313" key="5">
    <source>
        <dbReference type="EMBL" id="KAI1236183.1"/>
    </source>
</evidence>
<name>A0A835TW34_9PASS</name>
<reference evidence="4" key="1">
    <citation type="submission" date="2020-10" db="EMBL/GenBank/DDBJ databases">
        <title>Feather gene expression reveals the developmental basis of iridescence in African starlings.</title>
        <authorList>
            <person name="Rubenstein D.R."/>
        </authorList>
    </citation>
    <scope>NUCLEOTIDE SEQUENCE</scope>
    <source>
        <strain evidence="4">SS15</strain>
        <tissue evidence="4">Liver</tissue>
    </source>
</reference>
<dbReference type="OrthoDB" id="6132182at2759"/>
<feature type="transmembrane region" description="Helical" evidence="2">
    <location>
        <begin position="208"/>
        <end position="227"/>
    </location>
</feature>
<dbReference type="PROSITE" id="PS50234">
    <property type="entry name" value="VWFA"/>
    <property type="match status" value="1"/>
</dbReference>
<sequence length="316" mass="34346">MISTRDGDGQEPRARSELGSAERRGRPSRSCWGDRGMRLGLGSVKLRSCSAGLCTGFPGHTGPCWGSAGKGRFVIMNFLSFESICIFLLSQVMQCSASLDVLFLLDGSYSIGKGSFERSKHFASKLCDAFDIHPDRYSSWLQLLVLSLKKDSRHFFIAANIAVGQVMLTVFLPVRDTVVAANIAVGQVMLTVFLPVRDTVVATDLSLGKVLLCAFFPIRHFFIAANIAVGQLLLSAGFPLGPFLVATGFCWEKRLLSAGFPLGPFLVDSGFYLDQLLLTVVFPLVPFLGPSGFHFDQLLLSAGFPLGPYLGPIDFF</sequence>
<dbReference type="Pfam" id="PF00092">
    <property type="entry name" value="VWA"/>
    <property type="match status" value="1"/>
</dbReference>
<evidence type="ECO:0000313" key="4">
    <source>
        <dbReference type="EMBL" id="KAG0121096.1"/>
    </source>
</evidence>
<evidence type="ECO:0000256" key="1">
    <source>
        <dbReference type="SAM" id="MobiDB-lite"/>
    </source>
</evidence>
<organism evidence="4">
    <name type="scientific">Lamprotornis superbus</name>
    <dbReference type="NCBI Taxonomy" id="245042"/>
    <lineage>
        <taxon>Eukaryota</taxon>
        <taxon>Metazoa</taxon>
        <taxon>Chordata</taxon>
        <taxon>Craniata</taxon>
        <taxon>Vertebrata</taxon>
        <taxon>Euteleostomi</taxon>
        <taxon>Archelosauria</taxon>
        <taxon>Archosauria</taxon>
        <taxon>Dinosauria</taxon>
        <taxon>Saurischia</taxon>
        <taxon>Theropoda</taxon>
        <taxon>Coelurosauria</taxon>
        <taxon>Aves</taxon>
        <taxon>Neognathae</taxon>
        <taxon>Neoaves</taxon>
        <taxon>Telluraves</taxon>
        <taxon>Australaves</taxon>
        <taxon>Passeriformes</taxon>
        <taxon>Sturnidae</taxon>
        <taxon>Lamprotornis</taxon>
    </lineage>
</organism>
<dbReference type="InterPro" id="IPR002035">
    <property type="entry name" value="VWF_A"/>
</dbReference>
<dbReference type="SUPFAM" id="SSF53300">
    <property type="entry name" value="vWA-like"/>
    <property type="match status" value="1"/>
</dbReference>
<reference evidence="5 6" key="2">
    <citation type="journal article" date="2021" name="J. Hered.">
        <title>Feather Gene Expression Elucidates the Developmental Basis of Plumage Iridescence in African Starlings.</title>
        <authorList>
            <person name="Rubenstein D.R."/>
            <person name="Corvelo A."/>
            <person name="MacManes M.D."/>
            <person name="Maia R."/>
            <person name="Narzisi G."/>
            <person name="Rousaki A."/>
            <person name="Vandenabeele P."/>
            <person name="Shawkey M.D."/>
            <person name="Solomon J."/>
        </authorList>
    </citation>
    <scope>NUCLEOTIDE SEQUENCE [LARGE SCALE GENOMIC DNA]</scope>
    <source>
        <strain evidence="5">SS15</strain>
    </source>
</reference>
<dbReference type="EMBL" id="JADDUC010000053">
    <property type="protein sequence ID" value="KAG0121096.1"/>
    <property type="molecule type" value="Genomic_DNA"/>
</dbReference>
<feature type="domain" description="VWFA" evidence="3">
    <location>
        <begin position="100"/>
        <end position="153"/>
    </location>
</feature>
<dbReference type="InterPro" id="IPR036465">
    <property type="entry name" value="vWFA_dom_sf"/>
</dbReference>
<reference evidence="5" key="3">
    <citation type="submission" date="2022-01" db="EMBL/GenBank/DDBJ databases">
        <authorList>
            <person name="Rubenstein D.R."/>
        </authorList>
    </citation>
    <scope>NUCLEOTIDE SEQUENCE</scope>
    <source>
        <strain evidence="5">SS15</strain>
        <tissue evidence="5">Liver</tissue>
    </source>
</reference>
<feature type="transmembrane region" description="Helical" evidence="2">
    <location>
        <begin position="233"/>
        <end position="251"/>
    </location>
</feature>
<protein>
    <recommendedName>
        <fullName evidence="3">VWFA domain-containing protein</fullName>
    </recommendedName>
</protein>
<feature type="compositionally biased region" description="Basic and acidic residues" evidence="1">
    <location>
        <begin position="1"/>
        <end position="25"/>
    </location>
</feature>
<dbReference type="Proteomes" id="UP000618051">
    <property type="component" value="Unassembled WGS sequence"/>
</dbReference>
<keyword evidence="2" id="KW-1133">Transmembrane helix</keyword>
<evidence type="ECO:0000256" key="2">
    <source>
        <dbReference type="SAM" id="Phobius"/>
    </source>
</evidence>
<feature type="region of interest" description="Disordered" evidence="1">
    <location>
        <begin position="1"/>
        <end position="29"/>
    </location>
</feature>
<keyword evidence="6" id="KW-1185">Reference proteome</keyword>
<feature type="transmembrane region" description="Helical" evidence="2">
    <location>
        <begin position="271"/>
        <end position="289"/>
    </location>
</feature>
<feature type="transmembrane region" description="Helical" evidence="2">
    <location>
        <begin position="155"/>
        <end position="172"/>
    </location>
</feature>
<accession>A0A835TW34</accession>
<keyword evidence="2" id="KW-0812">Transmembrane</keyword>
<evidence type="ECO:0000313" key="6">
    <source>
        <dbReference type="Proteomes" id="UP000618051"/>
    </source>
</evidence>
<dbReference type="AlphaFoldDB" id="A0A835TW34"/>
<dbReference type="EMBL" id="JADDUC020000010">
    <property type="protein sequence ID" value="KAI1236183.1"/>
    <property type="molecule type" value="Genomic_DNA"/>
</dbReference>
<gene>
    <name evidence="5" type="ORF">IHE44_0001460</name>
    <name evidence="4" type="ORF">IHE44_011582</name>
</gene>
<feature type="transmembrane region" description="Helical" evidence="2">
    <location>
        <begin position="178"/>
        <end position="196"/>
    </location>
</feature>
<proteinExistence type="predicted"/>
<evidence type="ECO:0000259" key="3">
    <source>
        <dbReference type="PROSITE" id="PS50234"/>
    </source>
</evidence>
<dbReference type="Gene3D" id="3.40.50.410">
    <property type="entry name" value="von Willebrand factor, type A domain"/>
    <property type="match status" value="1"/>
</dbReference>
<comment type="caution">
    <text evidence="4">The sequence shown here is derived from an EMBL/GenBank/DDBJ whole genome shotgun (WGS) entry which is preliminary data.</text>
</comment>